<dbReference type="EMBL" id="MTYJ01000076">
    <property type="protein sequence ID" value="OQV16313.1"/>
    <property type="molecule type" value="Genomic_DNA"/>
</dbReference>
<keyword evidence="4" id="KW-0313">Glucose metabolism</keyword>
<evidence type="ECO:0000259" key="9">
    <source>
        <dbReference type="Pfam" id="PF02781"/>
    </source>
</evidence>
<evidence type="ECO:0000256" key="4">
    <source>
        <dbReference type="ARBA" id="ARBA00022526"/>
    </source>
</evidence>
<dbReference type="Proteomes" id="UP000192578">
    <property type="component" value="Unassembled WGS sequence"/>
</dbReference>
<dbReference type="GO" id="GO:0009051">
    <property type="term" value="P:pentose-phosphate shunt, oxidative branch"/>
    <property type="evidence" value="ECO:0007669"/>
    <property type="project" value="TreeGrafter"/>
</dbReference>
<gene>
    <name evidence="10" type="ORF">BV898_09621</name>
</gene>
<evidence type="ECO:0000256" key="5">
    <source>
        <dbReference type="ARBA" id="ARBA00022857"/>
    </source>
</evidence>
<name>A0A1W0WMF9_HYPEX</name>
<dbReference type="PRINTS" id="PR00079">
    <property type="entry name" value="G6PDHDRGNASE"/>
</dbReference>
<comment type="caution">
    <text evidence="10">The sequence shown here is derived from an EMBL/GenBank/DDBJ whole genome shotgun (WGS) entry which is preliminary data.</text>
</comment>
<organism evidence="10 11">
    <name type="scientific">Hypsibius exemplaris</name>
    <name type="common">Freshwater tardigrade</name>
    <dbReference type="NCBI Taxonomy" id="2072580"/>
    <lineage>
        <taxon>Eukaryota</taxon>
        <taxon>Metazoa</taxon>
        <taxon>Ecdysozoa</taxon>
        <taxon>Tardigrada</taxon>
        <taxon>Eutardigrada</taxon>
        <taxon>Parachela</taxon>
        <taxon>Hypsibioidea</taxon>
        <taxon>Hypsibiidae</taxon>
        <taxon>Hypsibius</taxon>
    </lineage>
</organism>
<evidence type="ECO:0000256" key="2">
    <source>
        <dbReference type="ARBA" id="ARBA00004959"/>
    </source>
</evidence>
<evidence type="ECO:0000256" key="7">
    <source>
        <dbReference type="SAM" id="Phobius"/>
    </source>
</evidence>
<feature type="domain" description="Glucose-6-phosphate dehydrogenase C-terminal" evidence="9">
    <location>
        <begin position="209"/>
        <end position="455"/>
    </location>
</feature>
<dbReference type="Pfam" id="PF00479">
    <property type="entry name" value="G6PD_N"/>
    <property type="match status" value="1"/>
</dbReference>
<dbReference type="InterPro" id="IPR001282">
    <property type="entry name" value="G6P_DH"/>
</dbReference>
<dbReference type="GO" id="GO:0005783">
    <property type="term" value="C:endoplasmic reticulum"/>
    <property type="evidence" value="ECO:0007669"/>
    <property type="project" value="TreeGrafter"/>
</dbReference>
<dbReference type="OrthoDB" id="60984at2759"/>
<feature type="transmembrane region" description="Helical" evidence="7">
    <location>
        <begin position="7"/>
        <end position="28"/>
    </location>
</feature>
<dbReference type="Pfam" id="PF02781">
    <property type="entry name" value="G6PD_C"/>
    <property type="match status" value="1"/>
</dbReference>
<dbReference type="PANTHER" id="PTHR23429">
    <property type="entry name" value="GLUCOSE-6-PHOSPHATE 1-DEHYDROGENASE G6PD"/>
    <property type="match status" value="1"/>
</dbReference>
<sequence length="458" mass="51270">MMSPQKNLQLAVVITLGVVVIAIVFGIYNTSSSQIQPAEDQRKPVHFVLLGATGDLAVRYLFPALASLAKDDYPVKVYASSRQEPDHTSFYLEELVEKVFWKLLTFVRLKSQNDFEVFCRTIPEDVKTVFYLAIPPSGYLSAVNDIATACSSGHRNLQVVLEKPFGVNESTAADLFYSISSVLPEERIYLVDHYKAKESVRAINDFFKRNPVLTDLLTSGGVQQIEVTINETNGVENRINFFEETGIIRDVVQNHLLEVVMNILSSCRDIHPSAKPDLISNLAVRHFLADQYATYTAEVLNWTKNSTHTSTTPTFAKAVLVASIAPCWHHDLLIVLTAGKRLQQKISVAKLAFIGEAGTPREVLFHIGGGSLSYPAVLFRGFPPGDVECPHEIDAERVAYQLTVDGAAEQFSVCRLGDTFENAYEVVIRDICDWEKKFSATFRFVLNSWKLWDPWVNN</sequence>
<dbReference type="PANTHER" id="PTHR23429:SF7">
    <property type="entry name" value="GDH_6PGL ENDOPLASMIC BIFUNCTIONAL PROTEIN"/>
    <property type="match status" value="1"/>
</dbReference>
<accession>A0A1W0WMF9</accession>
<evidence type="ECO:0000256" key="3">
    <source>
        <dbReference type="ARBA" id="ARBA00020444"/>
    </source>
</evidence>
<dbReference type="InterPro" id="IPR022674">
    <property type="entry name" value="G6P_DH_NAD-bd"/>
</dbReference>
<keyword evidence="6" id="KW-0119">Carbohydrate metabolism</keyword>
<keyword evidence="7" id="KW-0812">Transmembrane</keyword>
<keyword evidence="11" id="KW-1185">Reference proteome</keyword>
<comment type="function">
    <text evidence="1">Cytosolic glucose-6-phosphate dehydrogenase that catalyzes the first and rate-limiting step of the oxidative branch within the pentose phosphate pathway/shunt, an alternative route to glycolysis for the dissimilation of carbohydrates and a major source of reducing power and metabolic intermediates for fatty acid and nucleic acid biosynthetic processes.</text>
</comment>
<dbReference type="GO" id="GO:0006006">
    <property type="term" value="P:glucose metabolic process"/>
    <property type="evidence" value="ECO:0007669"/>
    <property type="project" value="UniProtKB-KW"/>
</dbReference>
<evidence type="ECO:0000313" key="10">
    <source>
        <dbReference type="EMBL" id="OQV16313.1"/>
    </source>
</evidence>
<dbReference type="Gene3D" id="3.40.50.720">
    <property type="entry name" value="NAD(P)-binding Rossmann-like Domain"/>
    <property type="match status" value="1"/>
</dbReference>
<evidence type="ECO:0000256" key="1">
    <source>
        <dbReference type="ARBA" id="ARBA00002914"/>
    </source>
</evidence>
<comment type="pathway">
    <text evidence="2">Carbohydrate degradation; pentose phosphate pathway.</text>
</comment>
<dbReference type="Gene3D" id="3.30.360.10">
    <property type="entry name" value="Dihydrodipicolinate Reductase, domain 2"/>
    <property type="match status" value="1"/>
</dbReference>
<protein>
    <recommendedName>
        <fullName evidence="3">Glucose-6-phosphate 1-dehydrogenase</fullName>
    </recommendedName>
</protein>
<feature type="domain" description="Glucose-6-phosphate dehydrogenase NAD-binding" evidence="8">
    <location>
        <begin position="48"/>
        <end position="201"/>
    </location>
</feature>
<keyword evidence="7" id="KW-1133">Transmembrane helix</keyword>
<dbReference type="SUPFAM" id="SSF51735">
    <property type="entry name" value="NAD(P)-binding Rossmann-fold domains"/>
    <property type="match status" value="1"/>
</dbReference>
<dbReference type="InterPro" id="IPR022675">
    <property type="entry name" value="G6P_DH_C"/>
</dbReference>
<keyword evidence="7" id="KW-0472">Membrane</keyword>
<dbReference type="GO" id="GO:0050661">
    <property type="term" value="F:NADP binding"/>
    <property type="evidence" value="ECO:0007669"/>
    <property type="project" value="InterPro"/>
</dbReference>
<evidence type="ECO:0000313" key="11">
    <source>
        <dbReference type="Proteomes" id="UP000192578"/>
    </source>
</evidence>
<proteinExistence type="predicted"/>
<dbReference type="SUPFAM" id="SSF55347">
    <property type="entry name" value="Glyceraldehyde-3-phosphate dehydrogenase-like, C-terminal domain"/>
    <property type="match status" value="1"/>
</dbReference>
<dbReference type="InterPro" id="IPR036291">
    <property type="entry name" value="NAD(P)-bd_dom_sf"/>
</dbReference>
<dbReference type="AlphaFoldDB" id="A0A1W0WMF9"/>
<dbReference type="GO" id="GO:0004345">
    <property type="term" value="F:glucose-6-phosphate dehydrogenase activity"/>
    <property type="evidence" value="ECO:0007669"/>
    <property type="project" value="InterPro"/>
</dbReference>
<evidence type="ECO:0000256" key="6">
    <source>
        <dbReference type="ARBA" id="ARBA00023277"/>
    </source>
</evidence>
<reference evidence="11" key="1">
    <citation type="submission" date="2017-01" db="EMBL/GenBank/DDBJ databases">
        <title>Comparative genomics of anhydrobiosis in the tardigrade Hypsibius dujardini.</title>
        <authorList>
            <person name="Yoshida Y."/>
            <person name="Koutsovoulos G."/>
            <person name="Laetsch D."/>
            <person name="Stevens L."/>
            <person name="Kumar S."/>
            <person name="Horikawa D."/>
            <person name="Ishino K."/>
            <person name="Komine S."/>
            <person name="Tomita M."/>
            <person name="Blaxter M."/>
            <person name="Arakawa K."/>
        </authorList>
    </citation>
    <scope>NUCLEOTIDE SEQUENCE [LARGE SCALE GENOMIC DNA]</scope>
    <source>
        <strain evidence="11">Z151</strain>
    </source>
</reference>
<evidence type="ECO:0000259" key="8">
    <source>
        <dbReference type="Pfam" id="PF00479"/>
    </source>
</evidence>
<keyword evidence="5" id="KW-0521">NADP</keyword>
<dbReference type="UniPathway" id="UPA00115"/>